<dbReference type="EMBL" id="LRBV02000004">
    <property type="status" value="NOT_ANNOTATED_CDS"/>
    <property type="molecule type" value="Genomic_DNA"/>
</dbReference>
<evidence type="ECO:0000313" key="5">
    <source>
        <dbReference type="Proteomes" id="UP000594261"/>
    </source>
</evidence>
<dbReference type="InParanoid" id="A0A7N2LJA9"/>
<evidence type="ECO:0000256" key="2">
    <source>
        <dbReference type="SAM" id="MobiDB-lite"/>
    </source>
</evidence>
<feature type="compositionally biased region" description="Basic and acidic residues" evidence="2">
    <location>
        <begin position="91"/>
        <end position="100"/>
    </location>
</feature>
<dbReference type="CDD" id="cd00590">
    <property type="entry name" value="RRM_SF"/>
    <property type="match status" value="1"/>
</dbReference>
<feature type="compositionally biased region" description="Polar residues" evidence="2">
    <location>
        <begin position="303"/>
        <end position="313"/>
    </location>
</feature>
<dbReference type="InterPro" id="IPR012677">
    <property type="entry name" value="Nucleotide-bd_a/b_plait_sf"/>
</dbReference>
<feature type="region of interest" description="Disordered" evidence="2">
    <location>
        <begin position="302"/>
        <end position="371"/>
    </location>
</feature>
<organism evidence="4 5">
    <name type="scientific">Quercus lobata</name>
    <name type="common">Valley oak</name>
    <dbReference type="NCBI Taxonomy" id="97700"/>
    <lineage>
        <taxon>Eukaryota</taxon>
        <taxon>Viridiplantae</taxon>
        <taxon>Streptophyta</taxon>
        <taxon>Embryophyta</taxon>
        <taxon>Tracheophyta</taxon>
        <taxon>Spermatophyta</taxon>
        <taxon>Magnoliopsida</taxon>
        <taxon>eudicotyledons</taxon>
        <taxon>Gunneridae</taxon>
        <taxon>Pentapetalae</taxon>
        <taxon>rosids</taxon>
        <taxon>fabids</taxon>
        <taxon>Fagales</taxon>
        <taxon>Fagaceae</taxon>
        <taxon>Quercus</taxon>
    </lineage>
</organism>
<feature type="compositionally biased region" description="Basic and acidic residues" evidence="2">
    <location>
        <begin position="328"/>
        <end position="339"/>
    </location>
</feature>
<dbReference type="InterPro" id="IPR035979">
    <property type="entry name" value="RBD_domain_sf"/>
</dbReference>
<evidence type="ECO:0000256" key="1">
    <source>
        <dbReference type="PROSITE-ProRule" id="PRU00176"/>
    </source>
</evidence>
<dbReference type="PROSITE" id="PS50102">
    <property type="entry name" value="RRM"/>
    <property type="match status" value="1"/>
</dbReference>
<feature type="region of interest" description="Disordered" evidence="2">
    <location>
        <begin position="91"/>
        <end position="120"/>
    </location>
</feature>
<reference evidence="4" key="2">
    <citation type="submission" date="2021-01" db="UniProtKB">
        <authorList>
            <consortium name="EnsemblPlants"/>
        </authorList>
    </citation>
    <scope>IDENTIFICATION</scope>
</reference>
<name>A0A7N2LJA9_QUELO</name>
<dbReference type="GO" id="GO:0003723">
    <property type="term" value="F:RNA binding"/>
    <property type="evidence" value="ECO:0007669"/>
    <property type="project" value="UniProtKB-UniRule"/>
</dbReference>
<evidence type="ECO:0000313" key="4">
    <source>
        <dbReference type="EnsemblPlants" id="QL04p067209:mrna"/>
    </source>
</evidence>
<feature type="region of interest" description="Disordered" evidence="2">
    <location>
        <begin position="1"/>
        <end position="29"/>
    </location>
</feature>
<feature type="domain" description="RRM" evidence="3">
    <location>
        <begin position="30"/>
        <end position="103"/>
    </location>
</feature>
<dbReference type="AlphaFoldDB" id="A0A7N2LJA9"/>
<protein>
    <recommendedName>
        <fullName evidence="3">RRM domain-containing protein</fullName>
    </recommendedName>
</protein>
<keyword evidence="5" id="KW-1185">Reference proteome</keyword>
<dbReference type="InterPro" id="IPR000504">
    <property type="entry name" value="RRM_dom"/>
</dbReference>
<dbReference type="Gene3D" id="3.30.70.330">
    <property type="match status" value="1"/>
</dbReference>
<evidence type="ECO:0000259" key="3">
    <source>
        <dbReference type="PROSITE" id="PS50102"/>
    </source>
</evidence>
<sequence>MPPLNNKSMMMNTRPGRIGGDSDESETPSNNLWVGNLASDVADSDLMDLFVQYGALDSVTSYSSRSYAFVFFKGIEVAKAAKDTSLQDVDLHGHPIKSESDSEAGTRSSGAEVEEEESAKKGLIGGAASVSLDASLFWLVSIMLALNAKDDYFDDDTEEVPVKGGDDHAITIETNKIDVLDDTENFNGENHQIITIETDELEDSASISEEECIKSIALDDVQDLILDEISHSITTEADEQYHLLRNTQDDSKSVTITLENNASVEFIDDAQEDVICHGGTTETNAKEIFLDDTQDESVKTENNHTVTVNQPVSEPSRPENQGAEEIEFEGKTQEEKVGRTLESNEGAEGVEFDIKSQEENVGRILDHEDKY</sequence>
<dbReference type="SMART" id="SM00360">
    <property type="entry name" value="RRM"/>
    <property type="match status" value="1"/>
</dbReference>
<dbReference type="Proteomes" id="UP000594261">
    <property type="component" value="Chromosome 4"/>
</dbReference>
<dbReference type="SUPFAM" id="SSF54928">
    <property type="entry name" value="RNA-binding domain, RBD"/>
    <property type="match status" value="1"/>
</dbReference>
<keyword evidence="1" id="KW-0694">RNA-binding</keyword>
<dbReference type="EnsemblPlants" id="QL04p067209:mrna">
    <property type="protein sequence ID" value="QL04p067209:mrna"/>
    <property type="gene ID" value="QL04p067209"/>
</dbReference>
<feature type="compositionally biased region" description="Polar residues" evidence="2">
    <location>
        <begin position="1"/>
        <end position="11"/>
    </location>
</feature>
<dbReference type="Gramene" id="QL04p067209:mrna">
    <property type="protein sequence ID" value="QL04p067209:mrna"/>
    <property type="gene ID" value="QL04p067209"/>
</dbReference>
<accession>A0A7N2LJA9</accession>
<dbReference type="Pfam" id="PF00076">
    <property type="entry name" value="RRM_1"/>
    <property type="match status" value="1"/>
</dbReference>
<feature type="compositionally biased region" description="Basic and acidic residues" evidence="2">
    <location>
        <begin position="352"/>
        <end position="371"/>
    </location>
</feature>
<proteinExistence type="predicted"/>
<reference evidence="4 5" key="1">
    <citation type="journal article" date="2016" name="G3 (Bethesda)">
        <title>First Draft Assembly and Annotation of the Genome of a California Endemic Oak Quercus lobata Nee (Fagaceae).</title>
        <authorList>
            <person name="Sork V.L."/>
            <person name="Fitz-Gibbon S.T."/>
            <person name="Puiu D."/>
            <person name="Crepeau M."/>
            <person name="Gugger P.F."/>
            <person name="Sherman R."/>
            <person name="Stevens K."/>
            <person name="Langley C.H."/>
            <person name="Pellegrini M."/>
            <person name="Salzberg S.L."/>
        </authorList>
    </citation>
    <scope>NUCLEOTIDE SEQUENCE [LARGE SCALE GENOMIC DNA]</scope>
    <source>
        <strain evidence="4 5">cv. SW786</strain>
    </source>
</reference>